<dbReference type="InterPro" id="IPR050744">
    <property type="entry name" value="AI-2_Isomerase_LsrG"/>
</dbReference>
<dbReference type="Gene3D" id="3.30.70.100">
    <property type="match status" value="1"/>
</dbReference>
<keyword evidence="2" id="KW-0503">Monooxygenase</keyword>
<dbReference type="GO" id="GO:0004497">
    <property type="term" value="F:monooxygenase activity"/>
    <property type="evidence" value="ECO:0007669"/>
    <property type="project" value="UniProtKB-KW"/>
</dbReference>
<gene>
    <name evidence="2" type="ORF">QC821_19540</name>
</gene>
<dbReference type="Proteomes" id="UP001251374">
    <property type="component" value="Unassembled WGS sequence"/>
</dbReference>
<organism evidence="2 3">
    <name type="scientific">Franzmannia qiaohouensis</name>
    <dbReference type="NCBI Taxonomy" id="1329370"/>
    <lineage>
        <taxon>Bacteria</taxon>
        <taxon>Pseudomonadati</taxon>
        <taxon>Pseudomonadota</taxon>
        <taxon>Gammaproteobacteria</taxon>
        <taxon>Oceanospirillales</taxon>
        <taxon>Halomonadaceae</taxon>
        <taxon>Franzmannia</taxon>
    </lineage>
</organism>
<keyword evidence="3" id="KW-1185">Reference proteome</keyword>
<reference evidence="2 3" key="1">
    <citation type="submission" date="2023-04" db="EMBL/GenBank/DDBJ databases">
        <title>A long-awaited taxogenomic arrangement of the family Halomonadaceae.</title>
        <authorList>
            <person name="De La Haba R."/>
            <person name="Chuvochina M."/>
            <person name="Wittouck S."/>
            <person name="Arahal D.R."/>
            <person name="Sanchez-Porro C."/>
            <person name="Hugenholtz P."/>
            <person name="Ventosa A."/>
        </authorList>
    </citation>
    <scope>NUCLEOTIDE SEQUENCE [LARGE SCALE GENOMIC DNA]</scope>
    <source>
        <strain evidence="2 3">DSM 26770</strain>
    </source>
</reference>
<dbReference type="SUPFAM" id="SSF54909">
    <property type="entry name" value="Dimeric alpha+beta barrel"/>
    <property type="match status" value="1"/>
</dbReference>
<protein>
    <submittedName>
        <fullName evidence="2">Antibiotic biosynthesis monooxygenase</fullName>
    </submittedName>
</protein>
<sequence length="94" mass="10822">MFIVLVSLEAKPGGEIQLGQMLKSQAAKSLEEEPGCRQFDVLTYKDKSEHFLLYEVYESEQAFSDHLEMNHTMAFLNEVKPLVCQKNEQHLFSV</sequence>
<dbReference type="Pfam" id="PF03992">
    <property type="entry name" value="ABM"/>
    <property type="match status" value="1"/>
</dbReference>
<dbReference type="PANTHER" id="PTHR33336">
    <property type="entry name" value="QUINOL MONOOXYGENASE YGIN-RELATED"/>
    <property type="match status" value="1"/>
</dbReference>
<proteinExistence type="predicted"/>
<feature type="domain" description="ABM" evidence="1">
    <location>
        <begin position="2"/>
        <end position="91"/>
    </location>
</feature>
<comment type="caution">
    <text evidence="2">The sequence shown here is derived from an EMBL/GenBank/DDBJ whole genome shotgun (WGS) entry which is preliminary data.</text>
</comment>
<evidence type="ECO:0000259" key="1">
    <source>
        <dbReference type="PROSITE" id="PS51725"/>
    </source>
</evidence>
<accession>A0ABU1HKY6</accession>
<dbReference type="PANTHER" id="PTHR33336:SF1">
    <property type="entry name" value="(4S)-4-HYDROXY-5-PHOSPHONOOXYPENTANE-2,3-DIONE ISOMERASE"/>
    <property type="match status" value="1"/>
</dbReference>
<dbReference type="EMBL" id="JARWAM010000019">
    <property type="protein sequence ID" value="MDR5907474.1"/>
    <property type="molecule type" value="Genomic_DNA"/>
</dbReference>
<evidence type="ECO:0000313" key="3">
    <source>
        <dbReference type="Proteomes" id="UP001251374"/>
    </source>
</evidence>
<keyword evidence="2" id="KW-0560">Oxidoreductase</keyword>
<dbReference type="RefSeq" id="WP_309724862.1">
    <property type="nucleotide sequence ID" value="NZ_JARWAM010000019.1"/>
</dbReference>
<evidence type="ECO:0000313" key="2">
    <source>
        <dbReference type="EMBL" id="MDR5907474.1"/>
    </source>
</evidence>
<name>A0ABU1HKY6_9GAMM</name>
<dbReference type="InterPro" id="IPR011008">
    <property type="entry name" value="Dimeric_a/b-barrel"/>
</dbReference>
<dbReference type="PROSITE" id="PS51725">
    <property type="entry name" value="ABM"/>
    <property type="match status" value="1"/>
</dbReference>
<dbReference type="InterPro" id="IPR007138">
    <property type="entry name" value="ABM_dom"/>
</dbReference>